<dbReference type="Proteomes" id="UP000181873">
    <property type="component" value="Unassembled WGS sequence"/>
</dbReference>
<dbReference type="GO" id="GO:0005886">
    <property type="term" value="C:plasma membrane"/>
    <property type="evidence" value="ECO:0007669"/>
    <property type="project" value="UniProtKB-SubCell"/>
</dbReference>
<feature type="transmembrane region" description="Helical" evidence="8">
    <location>
        <begin position="42"/>
        <end position="59"/>
    </location>
</feature>
<evidence type="ECO:0000259" key="9">
    <source>
        <dbReference type="Pfam" id="PF12832"/>
    </source>
</evidence>
<evidence type="ECO:0000313" key="10">
    <source>
        <dbReference type="EMBL" id="OJD65048.1"/>
    </source>
</evidence>
<dbReference type="SUPFAM" id="SSF103473">
    <property type="entry name" value="MFS general substrate transporter"/>
    <property type="match status" value="1"/>
</dbReference>
<evidence type="ECO:0000256" key="2">
    <source>
        <dbReference type="ARBA" id="ARBA00022448"/>
    </source>
</evidence>
<dbReference type="PIRSF" id="PIRSF004925">
    <property type="entry name" value="HcaT"/>
    <property type="match status" value="1"/>
</dbReference>
<gene>
    <name evidence="10" type="ORF">BAU25_01230</name>
</gene>
<dbReference type="RefSeq" id="WP_071758002.1">
    <property type="nucleotide sequence ID" value="NZ_CBCSIO010000029.1"/>
</dbReference>
<feature type="transmembrane region" description="Helical" evidence="8">
    <location>
        <begin position="95"/>
        <end position="112"/>
    </location>
</feature>
<feature type="transmembrane region" description="Helical" evidence="8">
    <location>
        <begin position="265"/>
        <end position="285"/>
    </location>
</feature>
<dbReference type="Gene3D" id="1.20.1250.20">
    <property type="entry name" value="MFS general substrate transporter like domains"/>
    <property type="match status" value="2"/>
</dbReference>
<evidence type="ECO:0000313" key="11">
    <source>
        <dbReference type="Proteomes" id="UP000181873"/>
    </source>
</evidence>
<feature type="transmembrane region" description="Helical" evidence="8">
    <location>
        <begin position="328"/>
        <end position="348"/>
    </location>
</feature>
<feature type="transmembrane region" description="Helical" evidence="8">
    <location>
        <begin position="12"/>
        <end position="30"/>
    </location>
</feature>
<comment type="subcellular location">
    <subcellularLocation>
        <location evidence="1">Cell inner membrane</location>
        <topology evidence="1">Multi-pass membrane protein</topology>
    </subcellularLocation>
</comment>
<dbReference type="NCBIfam" id="NF037955">
    <property type="entry name" value="mfs"/>
    <property type="match status" value="1"/>
</dbReference>
<evidence type="ECO:0000256" key="1">
    <source>
        <dbReference type="ARBA" id="ARBA00004429"/>
    </source>
</evidence>
<feature type="transmembrane region" description="Helical" evidence="8">
    <location>
        <begin position="71"/>
        <end position="89"/>
    </location>
</feature>
<organism evidence="10 11">
    <name type="scientific">Bacillus albus</name>
    <dbReference type="NCBI Taxonomy" id="2026189"/>
    <lineage>
        <taxon>Bacteria</taxon>
        <taxon>Bacillati</taxon>
        <taxon>Bacillota</taxon>
        <taxon>Bacilli</taxon>
        <taxon>Bacillales</taxon>
        <taxon>Bacillaceae</taxon>
        <taxon>Bacillus</taxon>
        <taxon>Bacillus cereus group</taxon>
    </lineage>
</organism>
<dbReference type="GO" id="GO:0030395">
    <property type="term" value="F:lactose binding"/>
    <property type="evidence" value="ECO:0007669"/>
    <property type="project" value="TreeGrafter"/>
</dbReference>
<keyword evidence="7 8" id="KW-0472">Membrane</keyword>
<reference evidence="10 11" key="1">
    <citation type="submission" date="2016-06" db="EMBL/GenBank/DDBJ databases">
        <title>First insights into the genetic diversity and population structure of in the Bacillus cereus group bacteria from diverse marine environments.</title>
        <authorList>
            <person name="Liu Y."/>
            <person name="Lai Q."/>
            <person name="Shao Z."/>
        </authorList>
    </citation>
    <scope>NUCLEOTIDE SEQUENCE [LARGE SCALE GENOMIC DNA]</scope>
    <source>
        <strain evidence="10 11">N35-10-2</strain>
    </source>
</reference>
<keyword evidence="5 8" id="KW-0812">Transmembrane</keyword>
<dbReference type="PANTHER" id="PTHR23522">
    <property type="entry name" value="BLL5896 PROTEIN"/>
    <property type="match status" value="1"/>
</dbReference>
<evidence type="ECO:0000256" key="8">
    <source>
        <dbReference type="SAM" id="Phobius"/>
    </source>
</evidence>
<evidence type="ECO:0000256" key="4">
    <source>
        <dbReference type="ARBA" id="ARBA00022519"/>
    </source>
</evidence>
<keyword evidence="6 8" id="KW-1133">Transmembrane helix</keyword>
<evidence type="ECO:0000256" key="5">
    <source>
        <dbReference type="ARBA" id="ARBA00022692"/>
    </source>
</evidence>
<feature type="transmembrane region" description="Helical" evidence="8">
    <location>
        <begin position="354"/>
        <end position="375"/>
    </location>
</feature>
<feature type="domain" description="Major facilitator superfamily associated" evidence="9">
    <location>
        <begin position="6"/>
        <end position="351"/>
    </location>
</feature>
<evidence type="ECO:0000256" key="7">
    <source>
        <dbReference type="ARBA" id="ARBA00023136"/>
    </source>
</evidence>
<dbReference type="InterPro" id="IPR024989">
    <property type="entry name" value="MFS_assoc_dom"/>
</dbReference>
<dbReference type="InterPro" id="IPR026032">
    <property type="entry name" value="HcaT-like"/>
</dbReference>
<keyword evidence="2" id="KW-0813">Transport</keyword>
<feature type="transmembrane region" description="Helical" evidence="8">
    <location>
        <begin position="159"/>
        <end position="181"/>
    </location>
</feature>
<proteinExistence type="predicted"/>
<dbReference type="InterPro" id="IPR036259">
    <property type="entry name" value="MFS_trans_sf"/>
</dbReference>
<dbReference type="NCBIfam" id="NF008346">
    <property type="entry name" value="PRK11128.1"/>
    <property type="match status" value="1"/>
</dbReference>
<dbReference type="GO" id="GO:0015528">
    <property type="term" value="F:lactose:proton symporter activity"/>
    <property type="evidence" value="ECO:0007669"/>
    <property type="project" value="TreeGrafter"/>
</dbReference>
<sequence>MNSTSWLSTRYFAFFFTWGIFLPYWIVWLINGKGFTVEEAGIIVSIGFIFRSFTTLYIFPYLCRRTTLTKLVIFIPLLSFLLLLLFIELNSFQSILAATIIFSLLYPMLLPLNETVASLLSKEENVKYGNCRLWGSVGYITALVAVALLSNLIGEKNIIYIMLIGCGLMFLSGLIRTPNLLNKKITKKKFSLIPFLKSPKFLICISICILIQGAHAAYYNYGVIYLRDLGISTSVIGLILILAVVAEVIFFSIADRFFSKVKLSALFAIASLASIVRWLMIYFFMNEVAFISSQLLHAFTFGMVHYTFMRFVNEEIDRELVPAAQGIYASLGMSLSTGILTVIGGYLYSYSPNLPFLGMAVVSLPCLFLSIRLYTRYEKNTSMEKQKIKYEA</sequence>
<comment type="caution">
    <text evidence="10">The sequence shown here is derived from an EMBL/GenBank/DDBJ whole genome shotgun (WGS) entry which is preliminary data.</text>
</comment>
<keyword evidence="3" id="KW-1003">Cell membrane</keyword>
<dbReference type="AlphaFoldDB" id="A0A1J9TG87"/>
<evidence type="ECO:0000256" key="3">
    <source>
        <dbReference type="ARBA" id="ARBA00022475"/>
    </source>
</evidence>
<feature type="transmembrane region" description="Helical" evidence="8">
    <location>
        <begin position="231"/>
        <end position="253"/>
    </location>
</feature>
<accession>A0A1J9TG87</accession>
<protein>
    <submittedName>
        <fullName evidence="10">3-phenylpropionic acid transporter</fullName>
    </submittedName>
</protein>
<feature type="transmembrane region" description="Helical" evidence="8">
    <location>
        <begin position="201"/>
        <end position="219"/>
    </location>
</feature>
<dbReference type="PANTHER" id="PTHR23522:SF10">
    <property type="entry name" value="3-PHENYLPROPIONIC ACID TRANSPORTER-RELATED"/>
    <property type="match status" value="1"/>
</dbReference>
<keyword evidence="4" id="KW-0997">Cell inner membrane</keyword>
<evidence type="ECO:0000256" key="6">
    <source>
        <dbReference type="ARBA" id="ARBA00022989"/>
    </source>
</evidence>
<feature type="transmembrane region" description="Helical" evidence="8">
    <location>
        <begin position="291"/>
        <end position="308"/>
    </location>
</feature>
<dbReference type="Pfam" id="PF12832">
    <property type="entry name" value="MFS_1_like"/>
    <property type="match status" value="1"/>
</dbReference>
<feature type="transmembrane region" description="Helical" evidence="8">
    <location>
        <begin position="133"/>
        <end position="153"/>
    </location>
</feature>
<dbReference type="EMBL" id="MAOE01000077">
    <property type="protein sequence ID" value="OJD65048.1"/>
    <property type="molecule type" value="Genomic_DNA"/>
</dbReference>
<name>A0A1J9TG87_9BACI</name>